<reference evidence="1" key="1">
    <citation type="submission" date="2024-03" db="EMBL/GenBank/DDBJ databases">
        <title>Novel Streptomyces species of biotechnological and ecological value are a feature of Machair soil.</title>
        <authorList>
            <person name="Prole J.R."/>
            <person name="Goodfellow M."/>
            <person name="Allenby N."/>
            <person name="Ward A.C."/>
        </authorList>
    </citation>
    <scope>NUCLEOTIDE SEQUENCE</scope>
    <source>
        <strain evidence="1">MS1.AVA.4</strain>
    </source>
</reference>
<dbReference type="EMBL" id="JBBKAI010000002">
    <property type="protein sequence ID" value="MEJ8661332.1"/>
    <property type="molecule type" value="Genomic_DNA"/>
</dbReference>
<dbReference type="Proteomes" id="UP001375539">
    <property type="component" value="Unassembled WGS sequence"/>
</dbReference>
<evidence type="ECO:0000313" key="1">
    <source>
        <dbReference type="EMBL" id="MEJ8661332.1"/>
    </source>
</evidence>
<protein>
    <submittedName>
        <fullName evidence="1">Ergothioneine biosynthesis protein EgtB</fullName>
    </submittedName>
</protein>
<sequence>MNESPVVPDDVLRERALEALTTARARTALLTTCVDDDELTAQHSPLMSPLVWDLAHIGNQEEQWLLRAVAGREAIRPEIDSVYDAFEHPRAERPTLPLLSPAESRTYASDVRGRVLDILEAHPLSGGPLVDSAFAFGMIAQHEQQHDETMLITHQLRRGPAALDAPEPPAGGTAGLPAEVLVPKGPFTMGTSAEPWALDNERPAHRRDVPAYFIDTTPVTNGAFQAFIAEGGYTDERWWAPEGWDQIRKHGITAPLFWRHEGGQWLRRRFGVTEPVPEDEPVLHVSWYEADAYARWAGRRLPTEAEWEKAARHDPVSGRSRRYPWGDEDPTATRANLDQRHLRPAAAGAYPDGASPLGVRQLIGDVWEWTSSDFLPYPGFVAFPYREYSEVFFGPGHKVLRGGSFAVDRVACRGTFRNWDLPVRRQIFSGFRTARDA</sequence>
<organism evidence="1 2">
    <name type="scientific">Streptomyces pratisoli</name>
    <dbReference type="NCBI Taxonomy" id="3139917"/>
    <lineage>
        <taxon>Bacteria</taxon>
        <taxon>Bacillati</taxon>
        <taxon>Actinomycetota</taxon>
        <taxon>Actinomycetes</taxon>
        <taxon>Kitasatosporales</taxon>
        <taxon>Streptomycetaceae</taxon>
        <taxon>Streptomyces</taxon>
    </lineage>
</organism>
<gene>
    <name evidence="1" type="primary">egtB</name>
    <name evidence="1" type="ORF">WKI58_33330</name>
</gene>
<proteinExistence type="predicted"/>
<name>A0ACC6QS87_9ACTN</name>
<accession>A0ACC6QS87</accession>
<evidence type="ECO:0000313" key="2">
    <source>
        <dbReference type="Proteomes" id="UP001375539"/>
    </source>
</evidence>
<keyword evidence="2" id="KW-1185">Reference proteome</keyword>
<comment type="caution">
    <text evidence="1">The sequence shown here is derived from an EMBL/GenBank/DDBJ whole genome shotgun (WGS) entry which is preliminary data.</text>
</comment>